<dbReference type="Proteomes" id="UP000036367">
    <property type="component" value="Unassembled WGS sequence"/>
</dbReference>
<dbReference type="Gene3D" id="3.30.1120.10">
    <property type="match status" value="1"/>
</dbReference>
<dbReference type="GO" id="GO:0004065">
    <property type="term" value="F:arylsulfatase activity"/>
    <property type="evidence" value="ECO:0007669"/>
    <property type="project" value="TreeGrafter"/>
</dbReference>
<evidence type="ECO:0000256" key="3">
    <source>
        <dbReference type="ARBA" id="ARBA00022723"/>
    </source>
</evidence>
<evidence type="ECO:0000256" key="2">
    <source>
        <dbReference type="ARBA" id="ARBA00008779"/>
    </source>
</evidence>
<evidence type="ECO:0000256" key="6">
    <source>
        <dbReference type="ARBA" id="ARBA00022837"/>
    </source>
</evidence>
<evidence type="ECO:0000313" key="9">
    <source>
        <dbReference type="Proteomes" id="UP000036367"/>
    </source>
</evidence>
<dbReference type="InterPro" id="IPR017850">
    <property type="entry name" value="Alkaline_phosphatase_core_sf"/>
</dbReference>
<reference evidence="8" key="1">
    <citation type="submission" date="2015-05" db="EMBL/GenBank/DDBJ databases">
        <title>Permanent draft genome of Rhodopirellula islandicus K833.</title>
        <authorList>
            <person name="Kizina J."/>
            <person name="Richter M."/>
            <person name="Glockner F.O."/>
            <person name="Harder J."/>
        </authorList>
    </citation>
    <scope>NUCLEOTIDE SEQUENCE [LARGE SCALE GENOMIC DNA]</scope>
    <source>
        <strain evidence="8">K833</strain>
    </source>
</reference>
<dbReference type="InterPro" id="IPR000917">
    <property type="entry name" value="Sulfatase_N"/>
</dbReference>
<dbReference type="PANTHER" id="PTHR42693">
    <property type="entry name" value="ARYLSULFATASE FAMILY MEMBER"/>
    <property type="match status" value="1"/>
</dbReference>
<dbReference type="PANTHER" id="PTHR42693:SF42">
    <property type="entry name" value="ARYLSULFATASE G"/>
    <property type="match status" value="1"/>
</dbReference>
<dbReference type="EC" id="3.1.6.6" evidence="8"/>
<keyword evidence="5 8" id="KW-0378">Hydrolase</keyword>
<dbReference type="Gene3D" id="3.40.720.10">
    <property type="entry name" value="Alkaline Phosphatase, subunit A"/>
    <property type="match status" value="1"/>
</dbReference>
<evidence type="ECO:0000259" key="7">
    <source>
        <dbReference type="Pfam" id="PF00884"/>
    </source>
</evidence>
<protein>
    <submittedName>
        <fullName evidence="8">Choline-sulfatase</fullName>
        <ecNumber evidence="8">3.1.6.6</ecNumber>
    </submittedName>
</protein>
<dbReference type="CDD" id="cd16144">
    <property type="entry name" value="ARS_like"/>
    <property type="match status" value="1"/>
</dbReference>
<proteinExistence type="inferred from homology"/>
<comment type="caution">
    <text evidence="8">The sequence shown here is derived from an EMBL/GenBank/DDBJ whole genome shotgun (WGS) entry which is preliminary data.</text>
</comment>
<dbReference type="GO" id="GO:0046872">
    <property type="term" value="F:metal ion binding"/>
    <property type="evidence" value="ECO:0007669"/>
    <property type="project" value="UniProtKB-KW"/>
</dbReference>
<dbReference type="SUPFAM" id="SSF53649">
    <property type="entry name" value="Alkaline phosphatase-like"/>
    <property type="match status" value="1"/>
</dbReference>
<keyword evidence="9" id="KW-1185">Reference proteome</keyword>
<dbReference type="AlphaFoldDB" id="A0A0J1EFJ6"/>
<keyword evidence="3" id="KW-0479">Metal-binding</keyword>
<keyword evidence="4" id="KW-0732">Signal</keyword>
<evidence type="ECO:0000256" key="1">
    <source>
        <dbReference type="ARBA" id="ARBA00001913"/>
    </source>
</evidence>
<evidence type="ECO:0000256" key="5">
    <source>
        <dbReference type="ARBA" id="ARBA00022801"/>
    </source>
</evidence>
<gene>
    <name evidence="8" type="ORF">RISK_003870</name>
</gene>
<dbReference type="STRING" id="595434.RISK_003870"/>
<comment type="cofactor">
    <cofactor evidence="1">
        <name>Ca(2+)</name>
        <dbReference type="ChEBI" id="CHEBI:29108"/>
    </cofactor>
</comment>
<dbReference type="Pfam" id="PF00884">
    <property type="entry name" value="Sulfatase"/>
    <property type="match status" value="1"/>
</dbReference>
<dbReference type="EMBL" id="LECT01000029">
    <property type="protein sequence ID" value="KLU04284.1"/>
    <property type="molecule type" value="Genomic_DNA"/>
</dbReference>
<name>A0A0J1EFJ6_RHOIS</name>
<evidence type="ECO:0000313" key="8">
    <source>
        <dbReference type="EMBL" id="KLU04284.1"/>
    </source>
</evidence>
<dbReference type="PATRIC" id="fig|595434.4.peg.3671"/>
<accession>A0A0J1EFJ6</accession>
<evidence type="ECO:0000256" key="4">
    <source>
        <dbReference type="ARBA" id="ARBA00022729"/>
    </source>
</evidence>
<feature type="domain" description="Sulfatase N-terminal" evidence="7">
    <location>
        <begin position="1"/>
        <end position="321"/>
    </location>
</feature>
<dbReference type="GO" id="GO:0047753">
    <property type="term" value="F:choline-sulfatase activity"/>
    <property type="evidence" value="ECO:0007669"/>
    <property type="project" value="UniProtKB-EC"/>
</dbReference>
<organism evidence="8 9">
    <name type="scientific">Rhodopirellula islandica</name>
    <dbReference type="NCBI Taxonomy" id="595434"/>
    <lineage>
        <taxon>Bacteria</taxon>
        <taxon>Pseudomonadati</taxon>
        <taxon>Planctomycetota</taxon>
        <taxon>Planctomycetia</taxon>
        <taxon>Pirellulales</taxon>
        <taxon>Pirellulaceae</taxon>
        <taxon>Rhodopirellula</taxon>
    </lineage>
</organism>
<dbReference type="InterPro" id="IPR050738">
    <property type="entry name" value="Sulfatase"/>
</dbReference>
<sequence>MADDLAWSDLGCYGHPWHDTPHLDELASEGARFTEAYASAPICSASRASILTGKTPARLHFEFVTKDAAGQQKIDFPTPLSAPPLTLNLPLEERTIAECLNDEGYQTAFFGKWHVSSHHERYLGWSPTHGPKKQGFEVAEEDYGAHPYNWKRSPVETITEVGSFASDSMVDRVGAFLRKKHDRPYFAMASSFYVHTPVRTPCQWLRKKYDARVPSNSKKRKNRIEYAAFVETFDHHVGQILDSLEASGEADRTIVVFYSDNGGHPEYTANAPLRGSKWNLYEGGIRVPMIVRWPGVVQAETEIERPVIGVDLLPTMVDWAGGDLPKCDGESVAGWMNANPQSAEQERSLIWHFPYYHPEKGFAKAPDNIGIDDFATSRTRPQSAIRRGQYKLLQFAEDNRVELYDLASDIGEQKDLSAQRSDLAAKLQHELQQTLTRQDARQPTVR</sequence>
<keyword evidence="6" id="KW-0106">Calcium</keyword>
<comment type="similarity">
    <text evidence="2">Belongs to the sulfatase family.</text>
</comment>